<keyword evidence="10" id="KW-0997">Cell inner membrane</keyword>
<evidence type="ECO:0000256" key="4">
    <source>
        <dbReference type="ARBA" id="ARBA00022692"/>
    </source>
</evidence>
<evidence type="ECO:0000256" key="7">
    <source>
        <dbReference type="ARBA" id="ARBA00023065"/>
    </source>
</evidence>
<keyword evidence="10" id="KW-0050">Antiport</keyword>
<accession>A0A6N3SMV4</accession>
<keyword evidence="3" id="KW-1003">Cell membrane</keyword>
<dbReference type="GO" id="GO:0015385">
    <property type="term" value="F:sodium:proton antiporter activity"/>
    <property type="evidence" value="ECO:0007669"/>
    <property type="project" value="InterPro"/>
</dbReference>
<reference evidence="13 15" key="2">
    <citation type="submission" date="2019-07" db="EMBL/GenBank/DDBJ databases">
        <title>Whole genome shotgun sequence of Acetobacter cibinongensis NBRC 16605.</title>
        <authorList>
            <person name="Hosoyama A."/>
            <person name="Uohara A."/>
            <person name="Ohji S."/>
            <person name="Ichikawa N."/>
        </authorList>
    </citation>
    <scope>NUCLEOTIDE SEQUENCE [LARGE SCALE GENOMIC DNA]</scope>
    <source>
        <strain evidence="13 15">NBRC 16605</strain>
    </source>
</reference>
<feature type="transmembrane region" description="Helical" evidence="10">
    <location>
        <begin position="31"/>
        <end position="48"/>
    </location>
</feature>
<evidence type="ECO:0000313" key="14">
    <source>
        <dbReference type="Proteomes" id="UP000032671"/>
    </source>
</evidence>
<comment type="caution">
    <text evidence="12">The sequence shown here is derived from an EMBL/GenBank/DDBJ whole genome shotgun (WGS) entry which is preliminary data.</text>
</comment>
<keyword evidence="8 10" id="KW-0472">Membrane</keyword>
<feature type="transmembrane region" description="Helical" evidence="10">
    <location>
        <begin position="83"/>
        <end position="106"/>
    </location>
</feature>
<evidence type="ECO:0000256" key="5">
    <source>
        <dbReference type="ARBA" id="ARBA00022989"/>
    </source>
</evidence>
<keyword evidence="7 10" id="KW-0406">Ion transport</keyword>
<feature type="transmembrane region" description="Helical" evidence="10">
    <location>
        <begin position="181"/>
        <end position="203"/>
    </location>
</feature>
<feature type="transmembrane region" description="Helical" evidence="10">
    <location>
        <begin position="155"/>
        <end position="175"/>
    </location>
</feature>
<dbReference type="GO" id="GO:0015386">
    <property type="term" value="F:potassium:proton antiporter activity"/>
    <property type="evidence" value="ECO:0007669"/>
    <property type="project" value="TreeGrafter"/>
</dbReference>
<keyword evidence="5 10" id="KW-1133">Transmembrane helix</keyword>
<evidence type="ECO:0000256" key="1">
    <source>
        <dbReference type="ARBA" id="ARBA00004651"/>
    </source>
</evidence>
<feature type="transmembrane region" description="Helical" evidence="10">
    <location>
        <begin position="270"/>
        <end position="291"/>
    </location>
</feature>
<accession>A0A0D6N5Z0</accession>
<dbReference type="AlphaFoldDB" id="A0A0D6N5Z0"/>
<evidence type="ECO:0000259" key="11">
    <source>
        <dbReference type="Pfam" id="PF00999"/>
    </source>
</evidence>
<feature type="domain" description="Cation/H+ exchanger transmembrane" evidence="11">
    <location>
        <begin position="13"/>
        <end position="413"/>
    </location>
</feature>
<dbReference type="GO" id="GO:0005886">
    <property type="term" value="C:plasma membrane"/>
    <property type="evidence" value="ECO:0007669"/>
    <property type="project" value="UniProtKB-SubCell"/>
</dbReference>
<reference evidence="12 14" key="1">
    <citation type="submission" date="2012-11" db="EMBL/GenBank/DDBJ databases">
        <title>Whole genome sequence of Acetobacter cibinongensis 4H-1.</title>
        <authorList>
            <person name="Azuma Y."/>
            <person name="Higashiura N."/>
            <person name="Hirakawa H."/>
            <person name="Matsushita K."/>
        </authorList>
    </citation>
    <scope>NUCLEOTIDE SEQUENCE [LARGE SCALE GENOMIC DNA]</scope>
    <source>
        <strain evidence="12 14">4H-1</strain>
    </source>
</reference>
<evidence type="ECO:0000256" key="2">
    <source>
        <dbReference type="ARBA" id="ARBA00022448"/>
    </source>
</evidence>
<keyword evidence="9 10" id="KW-0739">Sodium transport</keyword>
<dbReference type="NCBIfam" id="TIGR00831">
    <property type="entry name" value="a_cpa1"/>
    <property type="match status" value="1"/>
</dbReference>
<name>A0A0D6N5Z0_9PROT</name>
<sequence>MHETLLALSLLAITGITGIVARVLRLHIPMPLLQIAAGAAAGLAGMNVGLDNNLFLLLFIAPLLFVDAYRIPMREFGELRHIIAAMAIGLVLLVTLGGGYFVHWLIPAVSLAAAFALAGALSPTDAISVSGILRGGRVPPRLLYLLGGEALLNDASGLVCFKFAVAAATTGLFSLKAASANFVWVAVGGVLTGIAIGLISSKLEIFLLRRGYDDPPSHALLALMLPFAVYLAAEALETSGILAVVAGGMTIRLSGVMNETQIETRMRATAIWDMVSFSLNGLVFLLLGLQLPHLVHKAQLIMQSSGDLSLWTVLLAILGLQAVMTLIRLVWVTGSAFIRQITARIRHHACVVPSWGEKLVLALAGTRGTITLAAILTLPSEADFPQRDLLITIAAGVIISSLLLASLFLPLALRLLPPPSQVSTPQQELDDTRLALVNTALTILKNETTRSKTDPATSTDAPEIAHAVPLLLQEFQELQQTLDSKQPDPGSTRELSVKNRRAEVAIRLRIIRAQRKTLREFLHDRKINDETERVLSRQIDVHEQELINEAAALPHA</sequence>
<feature type="transmembrane region" description="Helical" evidence="10">
    <location>
        <begin position="390"/>
        <end position="413"/>
    </location>
</feature>
<evidence type="ECO:0000313" key="12">
    <source>
        <dbReference type="EMBL" id="GAN61369.1"/>
    </source>
</evidence>
<feature type="transmembrane region" description="Helical" evidence="10">
    <location>
        <begin position="311"/>
        <end position="338"/>
    </location>
</feature>
<dbReference type="EMBL" id="BAMV01000018">
    <property type="protein sequence ID" value="GAN61369.1"/>
    <property type="molecule type" value="Genomic_DNA"/>
</dbReference>
<dbReference type="GO" id="GO:0051453">
    <property type="term" value="P:regulation of intracellular pH"/>
    <property type="evidence" value="ECO:0007669"/>
    <property type="project" value="TreeGrafter"/>
</dbReference>
<evidence type="ECO:0000256" key="9">
    <source>
        <dbReference type="ARBA" id="ARBA00023201"/>
    </source>
</evidence>
<comment type="function">
    <text evidence="10">Na(+)/H(+) antiporter that extrudes sodium in exchange for external protons.</text>
</comment>
<protein>
    <submittedName>
        <fullName evidence="12">Antiporter of Na+/H+ NhaA/NhaP</fullName>
    </submittedName>
    <submittedName>
        <fullName evidence="13">Sodium/hydrogen antiporter</fullName>
    </submittedName>
</protein>
<dbReference type="Gene3D" id="6.10.140.1330">
    <property type="match status" value="1"/>
</dbReference>
<dbReference type="EMBL" id="BJVU01000001">
    <property type="protein sequence ID" value="GEL57736.1"/>
    <property type="molecule type" value="Genomic_DNA"/>
</dbReference>
<organism evidence="12 14">
    <name type="scientific">Acetobacter cibinongensis</name>
    <dbReference type="NCBI Taxonomy" id="146475"/>
    <lineage>
        <taxon>Bacteria</taxon>
        <taxon>Pseudomonadati</taxon>
        <taxon>Pseudomonadota</taxon>
        <taxon>Alphaproteobacteria</taxon>
        <taxon>Acetobacterales</taxon>
        <taxon>Acetobacteraceae</taxon>
        <taxon>Acetobacter</taxon>
    </lineage>
</organism>
<dbReference type="InterPro" id="IPR018422">
    <property type="entry name" value="Cation/H_exchanger_CPA1"/>
</dbReference>
<proteinExistence type="inferred from homology"/>
<evidence type="ECO:0000256" key="10">
    <source>
        <dbReference type="RuleBase" id="RU366002"/>
    </source>
</evidence>
<evidence type="ECO:0000256" key="6">
    <source>
        <dbReference type="ARBA" id="ARBA00023053"/>
    </source>
</evidence>
<dbReference type="PANTHER" id="PTHR10110:SF86">
    <property type="entry name" value="SODIUM_HYDROGEN EXCHANGER 7"/>
    <property type="match status" value="1"/>
</dbReference>
<feature type="transmembrane region" description="Helical" evidence="10">
    <location>
        <begin position="54"/>
        <end position="71"/>
    </location>
</feature>
<evidence type="ECO:0000256" key="8">
    <source>
        <dbReference type="ARBA" id="ARBA00023136"/>
    </source>
</evidence>
<dbReference type="InterPro" id="IPR004705">
    <property type="entry name" value="Cation/H_exchanger_CPA1_bac"/>
</dbReference>
<keyword evidence="2 10" id="KW-0813">Transport</keyword>
<dbReference type="Proteomes" id="UP000321891">
    <property type="component" value="Unassembled WGS sequence"/>
</dbReference>
<evidence type="ECO:0000313" key="15">
    <source>
        <dbReference type="Proteomes" id="UP000321891"/>
    </source>
</evidence>
<dbReference type="PANTHER" id="PTHR10110">
    <property type="entry name" value="SODIUM/HYDROGEN EXCHANGER"/>
    <property type="match status" value="1"/>
</dbReference>
<evidence type="ECO:0000256" key="3">
    <source>
        <dbReference type="ARBA" id="ARBA00022475"/>
    </source>
</evidence>
<comment type="similarity">
    <text evidence="10">Belongs to the monovalent cation:proton antiporter 1 (CPA1) transporter (TC 2.A.36) family.</text>
</comment>
<keyword evidence="4 10" id="KW-0812">Transmembrane</keyword>
<comment type="subcellular location">
    <subcellularLocation>
        <location evidence="10">Cell inner membrane</location>
        <topology evidence="10">Multi-pass membrane protein</topology>
    </subcellularLocation>
    <subcellularLocation>
        <location evidence="1">Cell membrane</location>
        <topology evidence="1">Multi-pass membrane protein</topology>
    </subcellularLocation>
</comment>
<dbReference type="STRING" id="1231339.Abci_018_239"/>
<dbReference type="GO" id="GO:0098719">
    <property type="term" value="P:sodium ion import across plasma membrane"/>
    <property type="evidence" value="ECO:0007669"/>
    <property type="project" value="TreeGrafter"/>
</dbReference>
<keyword evidence="15" id="KW-1185">Reference proteome</keyword>
<dbReference type="Proteomes" id="UP000032671">
    <property type="component" value="Unassembled WGS sequence"/>
</dbReference>
<comment type="caution">
    <text evidence="10">Lacks conserved residue(s) required for the propagation of feature annotation.</text>
</comment>
<keyword evidence="6 10" id="KW-0915">Sodium</keyword>
<feature type="transmembrane region" description="Helical" evidence="10">
    <location>
        <begin position="112"/>
        <end position="134"/>
    </location>
</feature>
<gene>
    <name evidence="12" type="ORF">Abci_018_239</name>
    <name evidence="13" type="ORF">ACI01nite_03380</name>
</gene>
<dbReference type="InterPro" id="IPR006153">
    <property type="entry name" value="Cation/H_exchanger_TM"/>
</dbReference>
<evidence type="ECO:0000313" key="13">
    <source>
        <dbReference type="EMBL" id="GEL57736.1"/>
    </source>
</evidence>
<dbReference type="RefSeq" id="WP_048839386.1">
    <property type="nucleotide sequence ID" value="NZ_BAMV01000018.1"/>
</dbReference>
<feature type="transmembrane region" description="Helical" evidence="10">
    <location>
        <begin position="6"/>
        <end position="24"/>
    </location>
</feature>
<dbReference type="Pfam" id="PF00999">
    <property type="entry name" value="Na_H_Exchanger"/>
    <property type="match status" value="1"/>
</dbReference>